<keyword evidence="3" id="KW-1185">Reference proteome</keyword>
<dbReference type="EMBL" id="SGPK01000040">
    <property type="protein sequence ID" value="THH10291.1"/>
    <property type="molecule type" value="Genomic_DNA"/>
</dbReference>
<keyword evidence="1" id="KW-0175">Coiled coil</keyword>
<evidence type="ECO:0000313" key="3">
    <source>
        <dbReference type="Proteomes" id="UP000308199"/>
    </source>
</evidence>
<gene>
    <name evidence="2" type="ORF">EW145_g1448</name>
</gene>
<feature type="coiled-coil region" evidence="1">
    <location>
        <begin position="54"/>
        <end position="81"/>
    </location>
</feature>
<dbReference type="Proteomes" id="UP000308199">
    <property type="component" value="Unassembled WGS sequence"/>
</dbReference>
<proteinExistence type="predicted"/>
<protein>
    <submittedName>
        <fullName evidence="2">Uncharacterized protein</fullName>
    </submittedName>
</protein>
<evidence type="ECO:0000313" key="2">
    <source>
        <dbReference type="EMBL" id="THH10291.1"/>
    </source>
</evidence>
<dbReference type="AlphaFoldDB" id="A0A4S4LGB9"/>
<organism evidence="2 3">
    <name type="scientific">Phellinidium pouzarii</name>
    <dbReference type="NCBI Taxonomy" id="167371"/>
    <lineage>
        <taxon>Eukaryota</taxon>
        <taxon>Fungi</taxon>
        <taxon>Dikarya</taxon>
        <taxon>Basidiomycota</taxon>
        <taxon>Agaricomycotina</taxon>
        <taxon>Agaricomycetes</taxon>
        <taxon>Hymenochaetales</taxon>
        <taxon>Hymenochaetaceae</taxon>
        <taxon>Phellinidium</taxon>
    </lineage>
</organism>
<accession>A0A4S4LGB9</accession>
<evidence type="ECO:0000256" key="1">
    <source>
        <dbReference type="SAM" id="Coils"/>
    </source>
</evidence>
<comment type="caution">
    <text evidence="2">The sequence shown here is derived from an EMBL/GenBank/DDBJ whole genome shotgun (WGS) entry which is preliminary data.</text>
</comment>
<reference evidence="2 3" key="1">
    <citation type="submission" date="2019-02" db="EMBL/GenBank/DDBJ databases">
        <title>Genome sequencing of the rare red list fungi Phellinidium pouzarii.</title>
        <authorList>
            <person name="Buettner E."/>
            <person name="Kellner H."/>
        </authorList>
    </citation>
    <scope>NUCLEOTIDE SEQUENCE [LARGE SCALE GENOMIC DNA]</scope>
    <source>
        <strain evidence="2 3">DSM 108285</strain>
    </source>
</reference>
<name>A0A4S4LGB9_9AGAM</name>
<sequence length="436" mass="49669">MLTTSTLEETLIAETMDLITKVYSDHVISRSLLHGAPERSVNTEPIKEGLRKFFKDARSDAEKESANLKEIMNDMVKAQESVCRQTERAVGSTRSLAELLKKTLQDSRQDDKKREENARDLEKHMVIKMGKFMVEQYNKGLVNILGYGISFANGRKLAKVDGMHGNLKFYKSAASITPQKKNVLVDAMVYLKLAKEKLPLLRASHNHVQQIQKKLRLSPVDWATQELALVISKFKGSCKTRHHKLDNSFTFISSKDAWEDCVVDFIRKGADDYYLTLFKADIESYAFIMVKSMFAVIDSDTALTYIFTPMERESANAIAHPNFRSSRPYMFRQHNLDNVVQFNEEGHPVFKKDLFSQAIIDVHIEEVSEAQGENVKGINEEIDEEINEDLLSLEVNDIFQADDLNSFSHGKVEIGCEAWRGRMWAAIICHSINASF</sequence>